<protein>
    <submittedName>
        <fullName evidence="3">Uncharacterized protein</fullName>
    </submittedName>
</protein>
<feature type="compositionally biased region" description="Polar residues" evidence="1">
    <location>
        <begin position="1"/>
        <end position="29"/>
    </location>
</feature>
<feature type="region of interest" description="Disordered" evidence="1">
    <location>
        <begin position="1"/>
        <end position="30"/>
    </location>
</feature>
<dbReference type="Proteomes" id="UP000626109">
    <property type="component" value="Unassembled WGS sequence"/>
</dbReference>
<organism evidence="3 4">
    <name type="scientific">Polarella glacialis</name>
    <name type="common">Dinoflagellate</name>
    <dbReference type="NCBI Taxonomy" id="89957"/>
    <lineage>
        <taxon>Eukaryota</taxon>
        <taxon>Sar</taxon>
        <taxon>Alveolata</taxon>
        <taxon>Dinophyceae</taxon>
        <taxon>Suessiales</taxon>
        <taxon>Suessiaceae</taxon>
        <taxon>Polarella</taxon>
    </lineage>
</organism>
<comment type="caution">
    <text evidence="3">The sequence shown here is derived from an EMBL/GenBank/DDBJ whole genome shotgun (WGS) entry which is preliminary data.</text>
</comment>
<feature type="compositionally biased region" description="Basic residues" evidence="1">
    <location>
        <begin position="101"/>
        <end position="111"/>
    </location>
</feature>
<feature type="compositionally biased region" description="Low complexity" evidence="1">
    <location>
        <begin position="42"/>
        <end position="64"/>
    </location>
</feature>
<evidence type="ECO:0000313" key="3">
    <source>
        <dbReference type="EMBL" id="CAE8676325.1"/>
    </source>
</evidence>
<sequence length="179" mass="19307">IRTDSSTSLQPQTPRGNQAPASTRLSRTDSYVPALQAFTGAASPRMAATPRTAPARVAHAAPDTPGHAWASSKEVRVEGRRPTAHAQPHWSPSPGQPTRAAARHTPPKSGRRLPAASHPRPPQQPEAPETKAAKAVEVIKYCFGGGCLLVVCLLFGLSFVGRHYFWWCLVLFLLVFVDC</sequence>
<proteinExistence type="predicted"/>
<feature type="transmembrane region" description="Helical" evidence="2">
    <location>
        <begin position="138"/>
        <end position="157"/>
    </location>
</feature>
<dbReference type="AlphaFoldDB" id="A0A813JIR6"/>
<evidence type="ECO:0000256" key="1">
    <source>
        <dbReference type="SAM" id="MobiDB-lite"/>
    </source>
</evidence>
<feature type="non-terminal residue" evidence="3">
    <location>
        <position position="1"/>
    </location>
</feature>
<keyword evidence="2" id="KW-0472">Membrane</keyword>
<keyword evidence="2" id="KW-0812">Transmembrane</keyword>
<accession>A0A813JIR6</accession>
<reference evidence="3" key="1">
    <citation type="submission" date="2021-02" db="EMBL/GenBank/DDBJ databases">
        <authorList>
            <person name="Dougan E. K."/>
            <person name="Rhodes N."/>
            <person name="Thang M."/>
            <person name="Chan C."/>
        </authorList>
    </citation>
    <scope>NUCLEOTIDE SEQUENCE</scope>
</reference>
<feature type="region of interest" description="Disordered" evidence="1">
    <location>
        <begin position="42"/>
        <end position="129"/>
    </location>
</feature>
<dbReference type="EMBL" id="CAJNNW010025228">
    <property type="protein sequence ID" value="CAE8676325.1"/>
    <property type="molecule type" value="Genomic_DNA"/>
</dbReference>
<evidence type="ECO:0000313" key="4">
    <source>
        <dbReference type="Proteomes" id="UP000626109"/>
    </source>
</evidence>
<gene>
    <name evidence="3" type="ORF">PGLA2088_LOCUS19815</name>
</gene>
<evidence type="ECO:0000256" key="2">
    <source>
        <dbReference type="SAM" id="Phobius"/>
    </source>
</evidence>
<name>A0A813JIR6_POLGL</name>
<keyword evidence="2" id="KW-1133">Transmembrane helix</keyword>